<keyword evidence="14 22" id="KW-1015">Disulfide bond</keyword>
<evidence type="ECO:0000256" key="17">
    <source>
        <dbReference type="ARBA" id="ARBA00023324"/>
    </source>
</evidence>
<comment type="function">
    <text evidence="2">Removal of H(2)O(2), oxidation of toxic reductants, biosynthesis and degradation of lignin, suberization, auxin catabolism, response to environmental stresses such as wounding, pathogen attack and oxidative stress. These functions might be dependent on each isozyme/isoform in each plant tissue.</text>
</comment>
<dbReference type="Pfam" id="PF00141">
    <property type="entry name" value="peroxidase"/>
    <property type="match status" value="1"/>
</dbReference>
<keyword evidence="10 23" id="KW-0732">Signal</keyword>
<accession>A0A8K0IBM6</accession>
<dbReference type="PANTHER" id="PTHR31235">
    <property type="entry name" value="PEROXIDASE 25-RELATED"/>
    <property type="match status" value="1"/>
</dbReference>
<evidence type="ECO:0000313" key="25">
    <source>
        <dbReference type="EMBL" id="KAG1346970.1"/>
    </source>
</evidence>
<dbReference type="OrthoDB" id="2113341at2759"/>
<keyword evidence="15" id="KW-0325">Glycoprotein</keyword>
<dbReference type="InterPro" id="IPR019793">
    <property type="entry name" value="Peroxidases_heam-ligand_BS"/>
</dbReference>
<protein>
    <recommendedName>
        <fullName evidence="5 23">Peroxidase</fullName>
        <ecNumber evidence="5 23">1.11.1.7</ecNumber>
    </recommendedName>
</protein>
<dbReference type="AlphaFoldDB" id="A0A8K0IBM6"/>
<evidence type="ECO:0000256" key="4">
    <source>
        <dbReference type="ARBA" id="ARBA00006873"/>
    </source>
</evidence>
<dbReference type="InterPro" id="IPR002016">
    <property type="entry name" value="Haem_peroxidase"/>
</dbReference>
<evidence type="ECO:0000256" key="21">
    <source>
        <dbReference type="PIRSR" id="PIRSR600823-4"/>
    </source>
</evidence>
<dbReference type="GO" id="GO:0006979">
    <property type="term" value="P:response to oxidative stress"/>
    <property type="evidence" value="ECO:0007669"/>
    <property type="project" value="UniProtKB-UniRule"/>
</dbReference>
<name>A0A8K0IBM6_COCNU</name>
<feature type="binding site" description="axial binding residue" evidence="20">
    <location>
        <position position="243"/>
    </location>
    <ligand>
        <name>heme b</name>
        <dbReference type="ChEBI" id="CHEBI:60344"/>
    </ligand>
    <ligandPart>
        <name>Fe</name>
        <dbReference type="ChEBI" id="CHEBI:18248"/>
    </ligandPart>
</feature>
<feature type="disulfide bond" evidence="22">
    <location>
        <begin position="80"/>
        <end position="159"/>
    </location>
</feature>
<feature type="domain" description="Plant heme peroxidase family profile" evidence="24">
    <location>
        <begin position="70"/>
        <end position="376"/>
    </location>
</feature>
<feature type="chain" id="PRO_5035489075" description="Peroxidase" evidence="23">
    <location>
        <begin position="17"/>
        <end position="376"/>
    </location>
</feature>
<evidence type="ECO:0000256" key="5">
    <source>
        <dbReference type="ARBA" id="ARBA00012313"/>
    </source>
</evidence>
<evidence type="ECO:0000256" key="22">
    <source>
        <dbReference type="PIRSR" id="PIRSR600823-5"/>
    </source>
</evidence>
<keyword evidence="7 23" id="KW-0575">Peroxidase</keyword>
<keyword evidence="8 23" id="KW-0349">Heme</keyword>
<evidence type="ECO:0000256" key="14">
    <source>
        <dbReference type="ARBA" id="ARBA00023157"/>
    </source>
</evidence>
<dbReference type="EC" id="1.11.1.7" evidence="5 23"/>
<evidence type="ECO:0000256" key="10">
    <source>
        <dbReference type="ARBA" id="ARBA00022729"/>
    </source>
</evidence>
<dbReference type="GO" id="GO:0005576">
    <property type="term" value="C:extracellular region"/>
    <property type="evidence" value="ECO:0007669"/>
    <property type="project" value="UniProtKB-SubCell"/>
</dbReference>
<keyword evidence="6 23" id="KW-0964">Secreted</keyword>
<dbReference type="CDD" id="cd00693">
    <property type="entry name" value="secretory_peroxidase"/>
    <property type="match status" value="1"/>
</dbReference>
<evidence type="ECO:0000256" key="23">
    <source>
        <dbReference type="RuleBase" id="RU362060"/>
    </source>
</evidence>
<keyword evidence="9 20" id="KW-0479">Metal-binding</keyword>
<feature type="binding site" evidence="20">
    <location>
        <position position="133"/>
    </location>
    <ligand>
        <name>Ca(2+)</name>
        <dbReference type="ChEBI" id="CHEBI:29108"/>
        <label>1</label>
    </ligand>
</feature>
<comment type="caution">
    <text evidence="25">The sequence shown here is derived from an EMBL/GenBank/DDBJ whole genome shotgun (WGS) entry which is preliminary data.</text>
</comment>
<evidence type="ECO:0000256" key="2">
    <source>
        <dbReference type="ARBA" id="ARBA00002322"/>
    </source>
</evidence>
<evidence type="ECO:0000256" key="11">
    <source>
        <dbReference type="ARBA" id="ARBA00022837"/>
    </source>
</evidence>
<feature type="active site" description="Proton acceptor" evidence="18">
    <location>
        <position position="111"/>
    </location>
</feature>
<evidence type="ECO:0000256" key="12">
    <source>
        <dbReference type="ARBA" id="ARBA00023002"/>
    </source>
</evidence>
<comment type="cofactor">
    <cofactor evidence="20 23">
        <name>heme b</name>
        <dbReference type="ChEBI" id="CHEBI:60344"/>
    </cofactor>
    <text evidence="20 23">Binds 1 heme b (iron(II)-protoporphyrin IX) group per subunit.</text>
</comment>
<dbReference type="EMBL" id="CM017877">
    <property type="protein sequence ID" value="KAG1346970.1"/>
    <property type="molecule type" value="Genomic_DNA"/>
</dbReference>
<reference evidence="25" key="2">
    <citation type="submission" date="2019-07" db="EMBL/GenBank/DDBJ databases">
        <authorList>
            <person name="Yang Y."/>
            <person name="Bocs S."/>
            <person name="Baudouin L."/>
        </authorList>
    </citation>
    <scope>NUCLEOTIDE SEQUENCE</scope>
    <source>
        <tissue evidence="25">Spear leaf of Hainan Tall coconut</tissue>
    </source>
</reference>
<dbReference type="InterPro" id="IPR019794">
    <property type="entry name" value="Peroxidases_AS"/>
</dbReference>
<comment type="similarity">
    <text evidence="4">Belongs to the peroxidase family. Ascorbate peroxidase subfamily.</text>
</comment>
<evidence type="ECO:0000259" key="24">
    <source>
        <dbReference type="PROSITE" id="PS50873"/>
    </source>
</evidence>
<dbReference type="PRINTS" id="PR00461">
    <property type="entry name" value="PLPEROXIDASE"/>
</dbReference>
<feature type="binding site" evidence="20">
    <location>
        <position position="112"/>
    </location>
    <ligand>
        <name>Ca(2+)</name>
        <dbReference type="ChEBI" id="CHEBI:29108"/>
        <label>1</label>
    </ligand>
</feature>
<evidence type="ECO:0000256" key="3">
    <source>
        <dbReference type="ARBA" id="ARBA00004613"/>
    </source>
</evidence>
<comment type="catalytic activity">
    <reaction evidence="1 23">
        <text>2 a phenolic donor + H2O2 = 2 a phenolic radical donor + 2 H2O</text>
        <dbReference type="Rhea" id="RHEA:56136"/>
        <dbReference type="ChEBI" id="CHEBI:15377"/>
        <dbReference type="ChEBI" id="CHEBI:16240"/>
        <dbReference type="ChEBI" id="CHEBI:139520"/>
        <dbReference type="ChEBI" id="CHEBI:139521"/>
        <dbReference type="EC" id="1.11.1.7"/>
    </reaction>
</comment>
<keyword evidence="11 20" id="KW-0106">Calcium</keyword>
<dbReference type="Gene3D" id="1.10.420.10">
    <property type="entry name" value="Peroxidase, domain 2"/>
    <property type="match status" value="1"/>
</dbReference>
<evidence type="ECO:0000256" key="13">
    <source>
        <dbReference type="ARBA" id="ARBA00023004"/>
    </source>
</evidence>
<keyword evidence="26" id="KW-1185">Reference proteome</keyword>
<dbReference type="FunFam" id="1.10.420.10:FF:000001">
    <property type="entry name" value="Peroxidase"/>
    <property type="match status" value="1"/>
</dbReference>
<evidence type="ECO:0000256" key="6">
    <source>
        <dbReference type="ARBA" id="ARBA00022525"/>
    </source>
</evidence>
<proteinExistence type="inferred from homology"/>
<feature type="disulfide bond" evidence="22">
    <location>
        <begin position="165"/>
        <end position="372"/>
    </location>
</feature>
<comment type="subcellular location">
    <subcellularLocation>
        <location evidence="3 23">Secreted</location>
    </subcellularLocation>
</comment>
<evidence type="ECO:0000256" key="7">
    <source>
        <dbReference type="ARBA" id="ARBA00022559"/>
    </source>
</evidence>
<feature type="binding site" evidence="20">
    <location>
        <position position="117"/>
    </location>
    <ligand>
        <name>Ca(2+)</name>
        <dbReference type="ChEBI" id="CHEBI:29108"/>
        <label>1</label>
    </ligand>
</feature>
<dbReference type="GO" id="GO:0046872">
    <property type="term" value="F:metal ion binding"/>
    <property type="evidence" value="ECO:0007669"/>
    <property type="project" value="UniProtKB-UniRule"/>
</dbReference>
<feature type="disulfide bond" evidence="22">
    <location>
        <begin position="250"/>
        <end position="282"/>
    </location>
</feature>
<keyword evidence="12 23" id="KW-0560">Oxidoreductase</keyword>
<evidence type="ECO:0000256" key="16">
    <source>
        <dbReference type="ARBA" id="ARBA00023283"/>
    </source>
</evidence>
<reference evidence="25" key="1">
    <citation type="journal article" date="2017" name="Gigascience">
        <title>The genome draft of coconut (Cocos nucifera).</title>
        <authorList>
            <person name="Xiao Y."/>
            <person name="Xu P."/>
            <person name="Fan H."/>
            <person name="Baudouin L."/>
            <person name="Xia W."/>
            <person name="Bocs S."/>
            <person name="Xu J."/>
            <person name="Li Q."/>
            <person name="Guo A."/>
            <person name="Zhou L."/>
            <person name="Li J."/>
            <person name="Wu Y."/>
            <person name="Ma Z."/>
            <person name="Armero A."/>
            <person name="Issali A.E."/>
            <person name="Liu N."/>
            <person name="Peng M."/>
            <person name="Yang Y."/>
        </authorList>
    </citation>
    <scope>NUCLEOTIDE SEQUENCE</scope>
    <source>
        <tissue evidence="25">Spear leaf of Hainan Tall coconut</tissue>
    </source>
</reference>
<dbReference type="InterPro" id="IPR010255">
    <property type="entry name" value="Haem_peroxidase_sf"/>
</dbReference>
<dbReference type="GO" id="GO:0140825">
    <property type="term" value="F:lactoperoxidase activity"/>
    <property type="evidence" value="ECO:0007669"/>
    <property type="project" value="UniProtKB-EC"/>
</dbReference>
<gene>
    <name evidence="25" type="ORF">COCNU_06G007990</name>
</gene>
<feature type="disulfide bond" evidence="22">
    <location>
        <begin position="113"/>
        <end position="118"/>
    </location>
</feature>
<sequence>MRWAAIAFAVFLVALSLVGPSGRSTQKKPNPSSSTTNASFIWGLPKFLRFQEDDDEASSYSSSPPTAAAPLEYDFYREKCPQAEEIVRSTMTQLYSRNAGVAPALLRLLFHDCFIRGCDASILLDRVNGSSSEKDAAPNHTLKGFDAVDAIKTRVEVACPATVSCADILVLATRDGLVLDFTFGKAGGPFYPVLTGRRDSERSFFDEAQLQIPAPDDNYTKTLVNFASRGFTERETVSLLGAHSIGKLHCQFFRHRLYNFSGTGEPDGSMDLEMAAEMRAACGAGDGATAAVGYQPEGRFGNHYYGRLLEGRGILHADQQLTAGRTVRWVRAYAAEGDSGLRAFRAEFAHAMVKLSGLSPLSGSEGQVRTRCSRLV</sequence>
<dbReference type="PROSITE" id="PS00436">
    <property type="entry name" value="PEROXIDASE_2"/>
    <property type="match status" value="1"/>
</dbReference>
<dbReference type="FunFam" id="1.10.520.10:FF:000006">
    <property type="entry name" value="Peroxidase"/>
    <property type="match status" value="1"/>
</dbReference>
<dbReference type="Gene3D" id="1.10.520.10">
    <property type="match status" value="1"/>
</dbReference>
<comment type="similarity">
    <text evidence="23">Belongs to the peroxidase family. Classical plant (class III) peroxidase subfamily.</text>
</comment>
<evidence type="ECO:0000313" key="26">
    <source>
        <dbReference type="Proteomes" id="UP000797356"/>
    </source>
</evidence>
<keyword evidence="13 20" id="KW-0408">Iron</keyword>
<evidence type="ECO:0000256" key="1">
    <source>
        <dbReference type="ARBA" id="ARBA00000189"/>
    </source>
</evidence>
<dbReference type="SUPFAM" id="SSF48113">
    <property type="entry name" value="Heme-dependent peroxidases"/>
    <property type="match status" value="1"/>
</dbReference>
<evidence type="ECO:0000256" key="18">
    <source>
        <dbReference type="PIRSR" id="PIRSR600823-1"/>
    </source>
</evidence>
<keyword evidence="16" id="KW-0873">Pyrrolidone carboxylic acid</keyword>
<dbReference type="InterPro" id="IPR033905">
    <property type="entry name" value="Secretory_peroxidase"/>
</dbReference>
<evidence type="ECO:0000256" key="20">
    <source>
        <dbReference type="PIRSR" id="PIRSR600823-3"/>
    </source>
</evidence>
<feature type="signal peptide" evidence="23">
    <location>
        <begin position="1"/>
        <end position="16"/>
    </location>
</feature>
<dbReference type="Proteomes" id="UP000797356">
    <property type="component" value="Chromosome 6"/>
</dbReference>
<evidence type="ECO:0000256" key="19">
    <source>
        <dbReference type="PIRSR" id="PIRSR600823-2"/>
    </source>
</evidence>
<keyword evidence="17 23" id="KW-0376">Hydrogen peroxide</keyword>
<dbReference type="GO" id="GO:0020037">
    <property type="term" value="F:heme binding"/>
    <property type="evidence" value="ECO:0007669"/>
    <property type="project" value="UniProtKB-UniRule"/>
</dbReference>
<evidence type="ECO:0000256" key="15">
    <source>
        <dbReference type="ARBA" id="ARBA00023180"/>
    </source>
</evidence>
<evidence type="ECO:0000256" key="8">
    <source>
        <dbReference type="ARBA" id="ARBA00022617"/>
    </source>
</evidence>
<organism evidence="25 26">
    <name type="scientific">Cocos nucifera</name>
    <name type="common">Coconut palm</name>
    <dbReference type="NCBI Taxonomy" id="13894"/>
    <lineage>
        <taxon>Eukaryota</taxon>
        <taxon>Viridiplantae</taxon>
        <taxon>Streptophyta</taxon>
        <taxon>Embryophyta</taxon>
        <taxon>Tracheophyta</taxon>
        <taxon>Spermatophyta</taxon>
        <taxon>Magnoliopsida</taxon>
        <taxon>Liliopsida</taxon>
        <taxon>Arecaceae</taxon>
        <taxon>Arecoideae</taxon>
        <taxon>Cocoseae</taxon>
        <taxon>Attaleinae</taxon>
        <taxon>Cocos</taxon>
    </lineage>
</organism>
<feature type="binding site" evidence="20">
    <location>
        <position position="121"/>
    </location>
    <ligand>
        <name>Ca(2+)</name>
        <dbReference type="ChEBI" id="CHEBI:29108"/>
        <label>1</label>
    </ligand>
</feature>
<feature type="binding site" evidence="19">
    <location>
        <position position="213"/>
    </location>
    <ligand>
        <name>substrate</name>
    </ligand>
</feature>
<feature type="site" description="Transition state stabilizer" evidence="21">
    <location>
        <position position="107"/>
    </location>
</feature>
<dbReference type="PRINTS" id="PR00458">
    <property type="entry name" value="PEROXIDASE"/>
</dbReference>
<dbReference type="PROSITE" id="PS50873">
    <property type="entry name" value="PEROXIDASE_4"/>
    <property type="match status" value="1"/>
</dbReference>
<comment type="cofactor">
    <cofactor evidence="20 23">
        <name>Ca(2+)</name>
        <dbReference type="ChEBI" id="CHEBI:29108"/>
    </cofactor>
    <text evidence="20 23">Binds 2 calcium ions per subunit.</text>
</comment>
<dbReference type="InterPro" id="IPR000823">
    <property type="entry name" value="Peroxidase_pln"/>
</dbReference>
<dbReference type="PROSITE" id="PS00435">
    <property type="entry name" value="PEROXIDASE_1"/>
    <property type="match status" value="1"/>
</dbReference>
<dbReference type="GO" id="GO:0042744">
    <property type="term" value="P:hydrogen peroxide catabolic process"/>
    <property type="evidence" value="ECO:0007669"/>
    <property type="project" value="UniProtKB-KW"/>
</dbReference>
<feature type="binding site" evidence="20">
    <location>
        <position position="119"/>
    </location>
    <ligand>
        <name>Ca(2+)</name>
        <dbReference type="ChEBI" id="CHEBI:29108"/>
        <label>1</label>
    </ligand>
</feature>
<evidence type="ECO:0000256" key="9">
    <source>
        <dbReference type="ARBA" id="ARBA00022723"/>
    </source>
</evidence>